<name>A0ACC2K331_PERAE</name>
<organism evidence="1 2">
    <name type="scientific">Persea americana</name>
    <name type="common">Avocado</name>
    <dbReference type="NCBI Taxonomy" id="3435"/>
    <lineage>
        <taxon>Eukaryota</taxon>
        <taxon>Viridiplantae</taxon>
        <taxon>Streptophyta</taxon>
        <taxon>Embryophyta</taxon>
        <taxon>Tracheophyta</taxon>
        <taxon>Spermatophyta</taxon>
        <taxon>Magnoliopsida</taxon>
        <taxon>Magnoliidae</taxon>
        <taxon>Laurales</taxon>
        <taxon>Lauraceae</taxon>
        <taxon>Persea</taxon>
    </lineage>
</organism>
<dbReference type="Proteomes" id="UP001234297">
    <property type="component" value="Chromosome 12"/>
</dbReference>
<reference evidence="1 2" key="1">
    <citation type="journal article" date="2022" name="Hortic Res">
        <title>A haplotype resolved chromosomal level avocado genome allows analysis of novel avocado genes.</title>
        <authorList>
            <person name="Nath O."/>
            <person name="Fletcher S.J."/>
            <person name="Hayward A."/>
            <person name="Shaw L.M."/>
            <person name="Masouleh A.K."/>
            <person name="Furtado A."/>
            <person name="Henry R.J."/>
            <person name="Mitter N."/>
        </authorList>
    </citation>
    <scope>NUCLEOTIDE SEQUENCE [LARGE SCALE GENOMIC DNA]</scope>
    <source>
        <strain evidence="2">cv. Hass</strain>
    </source>
</reference>
<protein>
    <submittedName>
        <fullName evidence="1">Uncharacterized protein</fullName>
    </submittedName>
</protein>
<dbReference type="EMBL" id="CM056820">
    <property type="protein sequence ID" value="KAJ8615507.1"/>
    <property type="molecule type" value="Genomic_DNA"/>
</dbReference>
<proteinExistence type="predicted"/>
<keyword evidence="2" id="KW-1185">Reference proteome</keyword>
<evidence type="ECO:0000313" key="2">
    <source>
        <dbReference type="Proteomes" id="UP001234297"/>
    </source>
</evidence>
<comment type="caution">
    <text evidence="1">The sequence shown here is derived from an EMBL/GenBank/DDBJ whole genome shotgun (WGS) entry which is preliminary data.</text>
</comment>
<accession>A0ACC2K331</accession>
<evidence type="ECO:0000313" key="1">
    <source>
        <dbReference type="EMBL" id="KAJ8615507.1"/>
    </source>
</evidence>
<gene>
    <name evidence="1" type="ORF">MRB53_034879</name>
</gene>
<sequence length="121" mass="13780">MGRVRKIVKLDKEINRVNSEAVFLISHSIDLFLHFLAEKSMQVALDKKRNTIKSDHLWIIAKRHPPTADFLLDSLPMPSQPRVHPSSDQTKPSSSHGEKKPLPPGVRRVDHFFHNAASETE</sequence>